<evidence type="ECO:0000256" key="1">
    <source>
        <dbReference type="SAM" id="Phobius"/>
    </source>
</evidence>
<reference evidence="3" key="2">
    <citation type="submission" date="2014-09" db="EMBL/GenBank/DDBJ databases">
        <authorList>
            <person name="Bishop-Lilly K.A."/>
            <person name="Broomall S.M."/>
            <person name="Chain P.S."/>
            <person name="Chertkov O."/>
            <person name="Coyne S.R."/>
            <person name="Daligault H.E."/>
            <person name="Davenport K.W."/>
            <person name="Erkkila T."/>
            <person name="Frey K.G."/>
            <person name="Gibbons H.S."/>
            <person name="Gu W."/>
            <person name="Jaissle J."/>
            <person name="Johnson S.L."/>
            <person name="Koroleva G.I."/>
            <person name="Ladner J.T."/>
            <person name="Lo C.-C."/>
            <person name="Minogue T.D."/>
            <person name="Munk C."/>
            <person name="Palacios G.F."/>
            <person name="Redden C.L."/>
            <person name="Rosenzweig C.N."/>
            <person name="Scholz M.B."/>
            <person name="Teshima H."/>
            <person name="Xu Y."/>
        </authorList>
    </citation>
    <scope>NUCLEOTIDE SEQUENCE</scope>
    <source>
        <strain evidence="3">Mb9</strain>
    </source>
</reference>
<evidence type="ECO:0000313" key="3">
    <source>
        <dbReference type="EMBL" id="CEL24807.1"/>
    </source>
</evidence>
<proteinExistence type="predicted"/>
<dbReference type="EMBL" id="LN734822">
    <property type="protein sequence ID" value="CEL24807.1"/>
    <property type="molecule type" value="Genomic_DNA"/>
</dbReference>
<dbReference type="Proteomes" id="UP000062768">
    <property type="component" value="Chromosome I"/>
</dbReference>
<evidence type="ECO:0000313" key="4">
    <source>
        <dbReference type="Proteomes" id="UP000062768"/>
    </source>
</evidence>
<name>A0A090I4I9_METFO</name>
<keyword evidence="1" id="KW-0472">Membrane</keyword>
<evidence type="ECO:0000313" key="2">
    <source>
        <dbReference type="EMBL" id="CEA14149.1"/>
    </source>
</evidence>
<keyword evidence="1" id="KW-1133">Transmembrane helix</keyword>
<dbReference type="InterPro" id="IPR019206">
    <property type="entry name" value="DUF2085_TM"/>
</dbReference>
<feature type="transmembrane region" description="Helical" evidence="1">
    <location>
        <begin position="99"/>
        <end position="123"/>
    </location>
</feature>
<organism evidence="2">
    <name type="scientific">Methanobacterium formicicum</name>
    <dbReference type="NCBI Taxonomy" id="2162"/>
    <lineage>
        <taxon>Archaea</taxon>
        <taxon>Methanobacteriati</taxon>
        <taxon>Methanobacteriota</taxon>
        <taxon>Methanomada group</taxon>
        <taxon>Methanobacteria</taxon>
        <taxon>Methanobacteriales</taxon>
        <taxon>Methanobacteriaceae</taxon>
        <taxon>Methanobacterium</taxon>
    </lineage>
</organism>
<feature type="transmembrane region" description="Helical" evidence="1">
    <location>
        <begin position="68"/>
        <end position="87"/>
    </location>
</feature>
<sequence>MNELTPLKMKTTFFNYLKISSQLFCHRLPDRTFKLKRHYFPVCSRCTGMYIGMFSFFIFSYFNLVHYSINFTLLGFLMVIPTAIDGFTQLFGLRESNNYLRFFSGLIGGIGLLILVISFKLILLGRY</sequence>
<reference evidence="2" key="1">
    <citation type="submission" date="2014-08" db="EMBL/GenBank/DDBJ databases">
        <authorList>
            <person name="Wibberg D."/>
        </authorList>
    </citation>
    <scope>NUCLEOTIDE SEQUENCE</scope>
</reference>
<keyword evidence="4" id="KW-1185">Reference proteome</keyword>
<dbReference type="EMBL" id="LN515531">
    <property type="protein sequence ID" value="CEA14149.1"/>
    <property type="molecule type" value="Genomic_DNA"/>
</dbReference>
<dbReference type="Pfam" id="PF09858">
    <property type="entry name" value="DUF2085"/>
    <property type="match status" value="1"/>
</dbReference>
<dbReference type="AlphaFoldDB" id="A0A090I4I9"/>
<dbReference type="KEGG" id="mfi:DSM1535_1824"/>
<protein>
    <submittedName>
        <fullName evidence="2">Putative membrane protein</fullName>
    </submittedName>
</protein>
<keyword evidence="1" id="KW-0812">Transmembrane</keyword>
<accession>A0A090I4I9</accession>
<gene>
    <name evidence="2" type="ORF">DSM1535_1824</name>
    <name evidence="3" type="ORF">MB9_1169</name>
</gene>
<feature type="transmembrane region" description="Helical" evidence="1">
    <location>
        <begin position="39"/>
        <end position="62"/>
    </location>
</feature>
<dbReference type="PATRIC" id="fig|2162.10.peg.1222"/>